<evidence type="ECO:0000313" key="5">
    <source>
        <dbReference type="EMBL" id="RKD97550.1"/>
    </source>
</evidence>
<protein>
    <submittedName>
        <fullName evidence="5">AsnC family transcriptional regulator</fullName>
    </submittedName>
</protein>
<comment type="caution">
    <text evidence="5">The sequence shown here is derived from an EMBL/GenBank/DDBJ whole genome shotgun (WGS) entry which is preliminary data.</text>
</comment>
<dbReference type="OrthoDB" id="6762at2157"/>
<evidence type="ECO:0000256" key="1">
    <source>
        <dbReference type="ARBA" id="ARBA00023015"/>
    </source>
</evidence>
<dbReference type="GO" id="GO:0043200">
    <property type="term" value="P:response to amino acid"/>
    <property type="evidence" value="ECO:0007669"/>
    <property type="project" value="TreeGrafter"/>
</dbReference>
<reference evidence="5 6" key="1">
    <citation type="submission" date="2018-09" db="EMBL/GenBank/DDBJ databases">
        <title>Genomic Encyclopedia of Archaeal and Bacterial Type Strains, Phase II (KMG-II): from individual species to whole genera.</title>
        <authorList>
            <person name="Goeker M."/>
        </authorList>
    </citation>
    <scope>NUCLEOTIDE SEQUENCE [LARGE SCALE GENOMIC DNA]</scope>
    <source>
        <strain evidence="5 6">DSM 13151</strain>
    </source>
</reference>
<gene>
    <name evidence="5" type="ORF">ATJ93_0539</name>
</gene>
<keyword evidence="2" id="KW-0238">DNA-binding</keyword>
<dbReference type="SUPFAM" id="SSF46785">
    <property type="entry name" value="Winged helix' DNA-binding domain"/>
    <property type="match status" value="1"/>
</dbReference>
<dbReference type="InterPro" id="IPR036390">
    <property type="entry name" value="WH_DNA-bd_sf"/>
</dbReference>
<dbReference type="Gene3D" id="1.10.10.10">
    <property type="entry name" value="Winged helix-like DNA-binding domain superfamily/Winged helix DNA-binding domain"/>
    <property type="match status" value="1"/>
</dbReference>
<dbReference type="Proteomes" id="UP000283805">
    <property type="component" value="Unassembled WGS sequence"/>
</dbReference>
<dbReference type="InterPro" id="IPR000485">
    <property type="entry name" value="AsnC-type_HTH_dom"/>
</dbReference>
<sequence length="163" mass="18360">MSSDLDDVDRGILFLLQDDARNTTAIEMAERLDVSPSTVRNRIERLEETGVLTGYHPQIDYTRLDIPLLTTFVVTAAPTQRHEAVEALLEVEGVLEVQELLGGRENIHVKVLARDNCHLSEITQSIHELDVEIERTEIAKQRRTGSPSIFETALESVRRDGDN</sequence>
<proteinExistence type="predicted"/>
<organism evidence="5 6">
    <name type="scientific">Halopiger aswanensis</name>
    <dbReference type="NCBI Taxonomy" id="148449"/>
    <lineage>
        <taxon>Archaea</taxon>
        <taxon>Methanobacteriati</taxon>
        <taxon>Methanobacteriota</taxon>
        <taxon>Stenosarchaea group</taxon>
        <taxon>Halobacteria</taxon>
        <taxon>Halobacteriales</taxon>
        <taxon>Natrialbaceae</taxon>
        <taxon>Halopiger</taxon>
    </lineage>
</organism>
<dbReference type="Pfam" id="PF13412">
    <property type="entry name" value="HTH_24"/>
    <property type="match status" value="1"/>
</dbReference>
<dbReference type="GO" id="GO:0043565">
    <property type="term" value="F:sequence-specific DNA binding"/>
    <property type="evidence" value="ECO:0007669"/>
    <property type="project" value="InterPro"/>
</dbReference>
<dbReference type="RefSeq" id="WP_120243076.1">
    <property type="nucleotide sequence ID" value="NZ_RAPO01000001.1"/>
</dbReference>
<dbReference type="PANTHER" id="PTHR30154:SF34">
    <property type="entry name" value="TRANSCRIPTIONAL REGULATOR AZLB"/>
    <property type="match status" value="1"/>
</dbReference>
<dbReference type="EMBL" id="RAPO01000001">
    <property type="protein sequence ID" value="RKD97550.1"/>
    <property type="molecule type" value="Genomic_DNA"/>
</dbReference>
<dbReference type="CDD" id="cd00090">
    <property type="entry name" value="HTH_ARSR"/>
    <property type="match status" value="1"/>
</dbReference>
<dbReference type="GO" id="GO:0005829">
    <property type="term" value="C:cytosol"/>
    <property type="evidence" value="ECO:0007669"/>
    <property type="project" value="TreeGrafter"/>
</dbReference>
<evidence type="ECO:0000256" key="3">
    <source>
        <dbReference type="ARBA" id="ARBA00023163"/>
    </source>
</evidence>
<keyword evidence="1" id="KW-0805">Transcription regulation</keyword>
<evidence type="ECO:0000259" key="4">
    <source>
        <dbReference type="PROSITE" id="PS50956"/>
    </source>
</evidence>
<dbReference type="PROSITE" id="PS50956">
    <property type="entry name" value="HTH_ASNC_2"/>
    <property type="match status" value="1"/>
</dbReference>
<dbReference type="AlphaFoldDB" id="A0A3R7DF10"/>
<dbReference type="InterPro" id="IPR011991">
    <property type="entry name" value="ArsR-like_HTH"/>
</dbReference>
<dbReference type="SMART" id="SM00344">
    <property type="entry name" value="HTH_ASNC"/>
    <property type="match status" value="1"/>
</dbReference>
<dbReference type="InterPro" id="IPR036388">
    <property type="entry name" value="WH-like_DNA-bd_sf"/>
</dbReference>
<evidence type="ECO:0000256" key="2">
    <source>
        <dbReference type="ARBA" id="ARBA00023125"/>
    </source>
</evidence>
<accession>A0A3R7DF10</accession>
<dbReference type="Gene3D" id="3.30.70.920">
    <property type="match status" value="1"/>
</dbReference>
<dbReference type="InterPro" id="IPR019888">
    <property type="entry name" value="Tscrpt_reg_AsnC-like"/>
</dbReference>
<dbReference type="PANTHER" id="PTHR30154">
    <property type="entry name" value="LEUCINE-RESPONSIVE REGULATORY PROTEIN"/>
    <property type="match status" value="1"/>
</dbReference>
<evidence type="ECO:0000313" key="6">
    <source>
        <dbReference type="Proteomes" id="UP000283805"/>
    </source>
</evidence>
<name>A0A3R7DF10_9EURY</name>
<dbReference type="PRINTS" id="PR00033">
    <property type="entry name" value="HTHASNC"/>
</dbReference>
<feature type="domain" description="HTH asnC-type" evidence="4">
    <location>
        <begin position="5"/>
        <end position="67"/>
    </location>
</feature>
<keyword evidence="6" id="KW-1185">Reference proteome</keyword>
<keyword evidence="3" id="KW-0804">Transcription</keyword>